<dbReference type="InterPro" id="IPR042263">
    <property type="entry name" value="DPH1/DPH2_1"/>
</dbReference>
<evidence type="ECO:0000256" key="2">
    <source>
        <dbReference type="ARBA" id="ARBA00005156"/>
    </source>
</evidence>
<dbReference type="SFLD" id="SFLDG01121">
    <property type="entry name" value="Diphthamide_biosynthesis"/>
    <property type="match status" value="1"/>
</dbReference>
<comment type="cofactor">
    <cofactor evidence="1">
        <name>[4Fe-4S] cluster</name>
        <dbReference type="ChEBI" id="CHEBI:49883"/>
    </cofactor>
</comment>
<evidence type="ECO:0000256" key="4">
    <source>
        <dbReference type="ARBA" id="ARBA00021914"/>
    </source>
</evidence>
<dbReference type="InterPro" id="IPR042265">
    <property type="entry name" value="DPH1/DPH2_3"/>
</dbReference>
<dbReference type="Proteomes" id="UP000053766">
    <property type="component" value="Unassembled WGS sequence"/>
</dbReference>
<dbReference type="PANTHER" id="PTHR10762:SF2">
    <property type="entry name" value="2-(3-AMINO-3-CARBOXYPROPYL)HISTIDINE SYNTHASE SUBUNIT 2"/>
    <property type="match status" value="1"/>
</dbReference>
<reference evidence="11" key="2">
    <citation type="journal article" date="2016" name="Sci. Rep.">
        <title>Dictyocaulus viviparus genome, variome and transcriptome elucidate lungworm biology and support future intervention.</title>
        <authorList>
            <person name="McNulty S.N."/>
            <person name="Strube C."/>
            <person name="Rosa B.A."/>
            <person name="Martin J.C."/>
            <person name="Tyagi R."/>
            <person name="Choi Y.J."/>
            <person name="Wang Q."/>
            <person name="Hallsworth Pepin K."/>
            <person name="Zhang X."/>
            <person name="Ozersky P."/>
            <person name="Wilson R.K."/>
            <person name="Sternberg P.W."/>
            <person name="Gasser R.B."/>
            <person name="Mitreva M."/>
        </authorList>
    </citation>
    <scope>NUCLEOTIDE SEQUENCE [LARGE SCALE GENOMIC DNA]</scope>
    <source>
        <strain evidence="11">HannoverDv2000</strain>
    </source>
</reference>
<dbReference type="GO" id="GO:0017183">
    <property type="term" value="P:protein histidyl modification to diphthamide"/>
    <property type="evidence" value="ECO:0007669"/>
    <property type="project" value="UniProtKB-UniPathway"/>
</dbReference>
<comment type="function">
    <text evidence="8 9">Required for the first step of diphthamide biosynthesis, a post-translational modification of histidine which occurs in elongation factor 2. DPH1 and DPH2 transfer a 3-amino-3-carboxypropyl (ACP) group from S-adenosyl-L-methionine (SAM) to a histidine residue, the reaction is assisted by a reduction system comprising DPH3 and a NADH-dependent reductase. Facilitates the reduction of the catalytic iron-sulfur cluster found in the DPH1 subunit.</text>
</comment>
<dbReference type="GO" id="GO:0051536">
    <property type="term" value="F:iron-sulfur cluster binding"/>
    <property type="evidence" value="ECO:0007669"/>
    <property type="project" value="UniProtKB-KW"/>
</dbReference>
<dbReference type="GO" id="GO:0090560">
    <property type="term" value="F:2-(3-amino-3-carboxypropyl)histidine synthase activity"/>
    <property type="evidence" value="ECO:0007669"/>
    <property type="project" value="InterPro"/>
</dbReference>
<reference evidence="10 11" key="1">
    <citation type="submission" date="2013-11" db="EMBL/GenBank/DDBJ databases">
        <title>Draft genome of the bovine lungworm Dictyocaulus viviparus.</title>
        <authorList>
            <person name="Mitreva M."/>
        </authorList>
    </citation>
    <scope>NUCLEOTIDE SEQUENCE [LARGE SCALE GENOMIC DNA]</scope>
    <source>
        <strain evidence="10 11">HannoverDv2000</strain>
    </source>
</reference>
<dbReference type="UniPathway" id="UPA00559"/>
<comment type="pathway">
    <text evidence="2 9">Protein modification; peptidyl-diphthamide biosynthesis.</text>
</comment>
<dbReference type="NCBIfam" id="TIGR00322">
    <property type="entry name" value="diphth2_R"/>
    <property type="match status" value="1"/>
</dbReference>
<organism evidence="10 11">
    <name type="scientific">Dictyocaulus viviparus</name>
    <name type="common">Bovine lungworm</name>
    <dbReference type="NCBI Taxonomy" id="29172"/>
    <lineage>
        <taxon>Eukaryota</taxon>
        <taxon>Metazoa</taxon>
        <taxon>Ecdysozoa</taxon>
        <taxon>Nematoda</taxon>
        <taxon>Chromadorea</taxon>
        <taxon>Rhabditida</taxon>
        <taxon>Rhabditina</taxon>
        <taxon>Rhabditomorpha</taxon>
        <taxon>Strongyloidea</taxon>
        <taxon>Metastrongylidae</taxon>
        <taxon>Dictyocaulus</taxon>
    </lineage>
</organism>
<dbReference type="EMBL" id="KN716243">
    <property type="protein sequence ID" value="KJH49179.1"/>
    <property type="molecule type" value="Genomic_DNA"/>
</dbReference>
<dbReference type="Pfam" id="PF01866">
    <property type="entry name" value="Diphthamide_syn"/>
    <property type="match status" value="1"/>
</dbReference>
<dbReference type="Gene3D" id="3.40.50.11860">
    <property type="entry name" value="Diphthamide synthesis DPH1/DPH2 domain 3"/>
    <property type="match status" value="1"/>
</dbReference>
<evidence type="ECO:0000313" key="11">
    <source>
        <dbReference type="Proteomes" id="UP000053766"/>
    </source>
</evidence>
<gene>
    <name evidence="10" type="ORF">DICVIV_04680</name>
</gene>
<keyword evidence="5 9" id="KW-0479">Metal-binding</keyword>
<evidence type="ECO:0000256" key="5">
    <source>
        <dbReference type="ARBA" id="ARBA00022723"/>
    </source>
</evidence>
<keyword evidence="11" id="KW-1185">Reference proteome</keyword>
<name>A0A0D8XZL3_DICVI</name>
<dbReference type="NCBIfam" id="TIGR00272">
    <property type="entry name" value="DPH2"/>
    <property type="match status" value="1"/>
</dbReference>
<evidence type="ECO:0000256" key="6">
    <source>
        <dbReference type="ARBA" id="ARBA00023004"/>
    </source>
</evidence>
<dbReference type="OrthoDB" id="449241at2759"/>
<evidence type="ECO:0000256" key="1">
    <source>
        <dbReference type="ARBA" id="ARBA00001966"/>
    </source>
</evidence>
<evidence type="ECO:0000313" key="10">
    <source>
        <dbReference type="EMBL" id="KJH49179.1"/>
    </source>
</evidence>
<protein>
    <recommendedName>
        <fullName evidence="4 9">2-(3-amino-3-carboxypropyl)histidine synthase subunit 2</fullName>
    </recommendedName>
</protein>
<dbReference type="AlphaFoldDB" id="A0A0D8XZL3"/>
<dbReference type="STRING" id="29172.A0A0D8XZL3"/>
<dbReference type="GO" id="GO:0046872">
    <property type="term" value="F:metal ion binding"/>
    <property type="evidence" value="ECO:0007669"/>
    <property type="project" value="UniProtKB-KW"/>
</dbReference>
<evidence type="ECO:0000256" key="3">
    <source>
        <dbReference type="ARBA" id="ARBA00006179"/>
    </source>
</evidence>
<keyword evidence="7 9" id="KW-0411">Iron-sulfur</keyword>
<dbReference type="SFLD" id="SFLDS00032">
    <property type="entry name" value="Radical_SAM_3-amino-3-carboxyp"/>
    <property type="match status" value="1"/>
</dbReference>
<accession>A0A0D8XZL3</accession>
<proteinExistence type="inferred from homology"/>
<evidence type="ECO:0000256" key="9">
    <source>
        <dbReference type="RuleBase" id="RU364133"/>
    </source>
</evidence>
<evidence type="ECO:0000256" key="7">
    <source>
        <dbReference type="ARBA" id="ARBA00023014"/>
    </source>
</evidence>
<dbReference type="InterPro" id="IPR016435">
    <property type="entry name" value="DPH1/DPH2"/>
</dbReference>
<sequence>MTYANEQNIPTTSQFFSARKPDDQTLDNSYLMQPIFYIEETVKWIHHNNYKRVALQLPDHFLSRALRIVRLIESRTDAKIFVLADTSYRSCCVDEVAAAHAFCDAIVHYGDACLSVLTENIPVKFVFGHFPLNLEAFARISEYLTANVTSPLILLTDACYSYNIDQLYDVIRHAIPNERQLYRATILDPFQRDIQLKGDICSLGRLIPQEFNNVPSAQLCFVGNPTSPLVPLWLLSFPQCEYMISFDPQSSVWSEHKPHSWRELRKRLFLVEKLRDARTVGLVVGSVGVKGHKEAVQRMREMCKTAEKRLYVISVNVPKLSNFVDIDVFVLLSCPFGVILDSTEFFRPVMSMFEAEVALNPLNKWYGNSKWCADFTEFTNSAIGAHDGDDASMSLITGSVRQSYLKTETPTEAGQLVPYAVEYFQNHSWHGLDDGVRLDQSTDIMEGRSGTALGYDIEPKVV</sequence>
<dbReference type="FunFam" id="3.40.50.11840:FF:000002">
    <property type="entry name" value="2-(3-amino-3-carboxypropyl)histidine synthase subunit 2"/>
    <property type="match status" value="1"/>
</dbReference>
<dbReference type="InterPro" id="IPR010014">
    <property type="entry name" value="DHP2"/>
</dbReference>
<dbReference type="PANTHER" id="PTHR10762">
    <property type="entry name" value="DIPHTHAMIDE BIOSYNTHESIS PROTEIN"/>
    <property type="match status" value="1"/>
</dbReference>
<keyword evidence="6 9" id="KW-0408">Iron</keyword>
<evidence type="ECO:0000256" key="8">
    <source>
        <dbReference type="ARBA" id="ARBA00045159"/>
    </source>
</evidence>
<comment type="similarity">
    <text evidence="3 9">Belongs to the DPH1/DPH2 family. DPH2 subfamily.</text>
</comment>
<dbReference type="Gene3D" id="3.40.50.11840">
    <property type="entry name" value="Diphthamide synthesis DPH1/DPH2 domain 1"/>
    <property type="match status" value="1"/>
</dbReference>
<dbReference type="FunFam" id="3.40.50.11860:FF:000001">
    <property type="entry name" value="2-(3-amino-3-carboxypropyl)histidine synthase subunit 2"/>
    <property type="match status" value="1"/>
</dbReference>